<dbReference type="AlphaFoldDB" id="A0A7D9D8W8"/>
<dbReference type="SUPFAM" id="SSF56672">
    <property type="entry name" value="DNA/RNA polymerases"/>
    <property type="match status" value="1"/>
</dbReference>
<dbReference type="InterPro" id="IPR050951">
    <property type="entry name" value="Retrovirus_Pol_polyprotein"/>
</dbReference>
<dbReference type="Gene3D" id="3.30.70.270">
    <property type="match status" value="1"/>
</dbReference>
<sequence length="233" mass="26991">MAAIEALNWLANSKQYYKLVKRAWKLPSSLQRKRHLTHSCRKIHYESSGLSSTTRNSLSNKLMKKETLQKYPNVREILEERSKVFSPNIGKAVGRQVTIMTDETVTPVVQKPRRVPYNLAAKTEEKIAYLLNQDIIEKVPDDETRTWISPTFIVPKPSSDQIRLCVDMRMANKAILHPYTQLPTMEDVTNKFQGAKKFSKLDLREAYHQFELTTESHKIRPSMDQTDCIVIKD</sequence>
<comment type="caution">
    <text evidence="1">The sequence shown here is derived from an EMBL/GenBank/DDBJ whole genome shotgun (WGS) entry which is preliminary data.</text>
</comment>
<reference evidence="1" key="1">
    <citation type="submission" date="2020-04" db="EMBL/GenBank/DDBJ databases">
        <authorList>
            <person name="Alioto T."/>
            <person name="Alioto T."/>
            <person name="Gomez Garrido J."/>
        </authorList>
    </citation>
    <scope>NUCLEOTIDE SEQUENCE</scope>
    <source>
        <strain evidence="1">A484AB</strain>
    </source>
</reference>
<evidence type="ECO:0000313" key="1">
    <source>
        <dbReference type="EMBL" id="CAB3978919.1"/>
    </source>
</evidence>
<dbReference type="InterPro" id="IPR043128">
    <property type="entry name" value="Rev_trsase/Diguanyl_cyclase"/>
</dbReference>
<keyword evidence="2" id="KW-1185">Reference proteome</keyword>
<dbReference type="Gene3D" id="3.10.10.10">
    <property type="entry name" value="HIV Type 1 Reverse Transcriptase, subunit A, domain 1"/>
    <property type="match status" value="1"/>
</dbReference>
<dbReference type="EMBL" id="CACRXK020000152">
    <property type="protein sequence ID" value="CAB3978919.1"/>
    <property type="molecule type" value="Genomic_DNA"/>
</dbReference>
<name>A0A7D9D8W8_PARCT</name>
<dbReference type="OrthoDB" id="775972at2759"/>
<dbReference type="Proteomes" id="UP001152795">
    <property type="component" value="Unassembled WGS sequence"/>
</dbReference>
<proteinExistence type="predicted"/>
<gene>
    <name evidence="1" type="ORF">PACLA_8A002424</name>
</gene>
<accession>A0A7D9D8W8</accession>
<dbReference type="PANTHER" id="PTHR37984:SF11">
    <property type="entry name" value="INTEGRASE CATALYTIC DOMAIN-CONTAINING PROTEIN"/>
    <property type="match status" value="1"/>
</dbReference>
<protein>
    <submittedName>
        <fullName evidence="1">Uncharacterized protein</fullName>
    </submittedName>
</protein>
<evidence type="ECO:0000313" key="2">
    <source>
        <dbReference type="Proteomes" id="UP001152795"/>
    </source>
</evidence>
<dbReference type="PANTHER" id="PTHR37984">
    <property type="entry name" value="PROTEIN CBG26694"/>
    <property type="match status" value="1"/>
</dbReference>
<dbReference type="InterPro" id="IPR043502">
    <property type="entry name" value="DNA/RNA_pol_sf"/>
</dbReference>
<organism evidence="1 2">
    <name type="scientific">Paramuricea clavata</name>
    <name type="common">Red gorgonian</name>
    <name type="synonym">Violescent sea-whip</name>
    <dbReference type="NCBI Taxonomy" id="317549"/>
    <lineage>
        <taxon>Eukaryota</taxon>
        <taxon>Metazoa</taxon>
        <taxon>Cnidaria</taxon>
        <taxon>Anthozoa</taxon>
        <taxon>Octocorallia</taxon>
        <taxon>Malacalcyonacea</taxon>
        <taxon>Plexauridae</taxon>
        <taxon>Paramuricea</taxon>
    </lineage>
</organism>